<dbReference type="HOGENOM" id="CLU_936171_0_0_9"/>
<dbReference type="EMBL" id="HE717023">
    <property type="protein sequence ID" value="CCG46807.1"/>
    <property type="molecule type" value="Genomic_DNA"/>
</dbReference>
<dbReference type="KEGG" id="hhd:HBHAL_4467"/>
<evidence type="ECO:0000256" key="1">
    <source>
        <dbReference type="SAM" id="MobiDB-lite"/>
    </source>
</evidence>
<reference evidence="3 4" key="1">
    <citation type="journal article" date="2013" name="Environ. Microbiol.">
        <title>Chloride and organic osmolytes: a hybrid strategy to cope with elevated salinities by the moderately halophilic, chloride-dependent bacterium Halobacillus halophilus.</title>
        <authorList>
            <person name="Saum S.H."/>
            <person name="Pfeiffer F."/>
            <person name="Palm P."/>
            <person name="Rampp M."/>
            <person name="Schuster S.C."/>
            <person name="Muller V."/>
            <person name="Oesterhelt D."/>
        </authorList>
    </citation>
    <scope>NUCLEOTIDE SEQUENCE [LARGE SCALE GENOMIC DNA]</scope>
    <source>
        <strain evidence="4">ATCC 35676 / DSM 2266 / JCM 20832 / KCTC 3685 / LMG 17431 / NBRC 102448 / NCIMB 2269</strain>
    </source>
</reference>
<evidence type="ECO:0000256" key="2">
    <source>
        <dbReference type="SAM" id="Phobius"/>
    </source>
</evidence>
<dbReference type="InterPro" id="IPR052948">
    <property type="entry name" value="Low_temp-induced_all0457"/>
</dbReference>
<feature type="compositionally biased region" description="Basic and acidic residues" evidence="1">
    <location>
        <begin position="210"/>
        <end position="257"/>
    </location>
</feature>
<dbReference type="PANTHER" id="PTHR36109:SF2">
    <property type="entry name" value="MEMBRANE PROTEIN"/>
    <property type="match status" value="1"/>
</dbReference>
<dbReference type="PATRIC" id="fig|866895.3.peg.3501"/>
<feature type="region of interest" description="Disordered" evidence="1">
    <location>
        <begin position="192"/>
        <end position="297"/>
    </location>
</feature>
<keyword evidence="2" id="KW-0472">Membrane</keyword>
<feature type="transmembrane region" description="Helical" evidence="2">
    <location>
        <begin position="80"/>
        <end position="103"/>
    </location>
</feature>
<feature type="compositionally biased region" description="Basic and acidic residues" evidence="1">
    <location>
        <begin position="192"/>
        <end position="203"/>
    </location>
</feature>
<evidence type="ECO:0000313" key="3">
    <source>
        <dbReference type="EMBL" id="CCG46807.1"/>
    </source>
</evidence>
<gene>
    <name evidence="3" type="ordered locus">HBHAL_4467</name>
</gene>
<organism evidence="3 4">
    <name type="scientific">Halobacillus halophilus (strain ATCC 35676 / DSM 2266 / JCM 20832 / KCTC 3685 / LMG 17431 / NBRC 102448 / NCIMB 2269)</name>
    <name type="common">Sporosarcina halophila</name>
    <dbReference type="NCBI Taxonomy" id="866895"/>
    <lineage>
        <taxon>Bacteria</taxon>
        <taxon>Bacillati</taxon>
        <taxon>Bacillota</taxon>
        <taxon>Bacilli</taxon>
        <taxon>Bacillales</taxon>
        <taxon>Bacillaceae</taxon>
        <taxon>Halobacillus</taxon>
    </lineage>
</organism>
<feature type="compositionally biased region" description="Basic and acidic residues" evidence="1">
    <location>
        <begin position="273"/>
        <end position="287"/>
    </location>
</feature>
<keyword evidence="4" id="KW-1185">Reference proteome</keyword>
<evidence type="ECO:0000313" key="4">
    <source>
        <dbReference type="Proteomes" id="UP000007397"/>
    </source>
</evidence>
<dbReference type="STRING" id="866895.HBHAL_4467"/>
<sequence>MEDTKEEQFMDKKIIGGVFSKVGNAEQAIMDLQHHGYGSNDISVFAKDKSKVAVLEDEMDTSVSSNKGGRGKNSGKGAGLGALSGGVLGGIGGLITGLGLLAIPGLGQIAAAGPIAAALTGAGVGAGGGGIVGALVGAGMSENDARMYESHLKEGKVIVIVEATEKLQDKVYRAFITNKTENKSMYPEAYHDHETHRDSSAHDRNHKAHTNTEAHNHDHDSNHDSTDNHRNKSTRTNKEDPGHERKKEVNSHEDHSASTKSHGNPDDPFSNVRTHEPEKRTRTSERHHSSHSSHKRS</sequence>
<dbReference type="eggNOG" id="COG3861">
    <property type="taxonomic scope" value="Bacteria"/>
</dbReference>
<dbReference type="PANTHER" id="PTHR36109">
    <property type="entry name" value="MEMBRANE PROTEIN-RELATED"/>
    <property type="match status" value="1"/>
</dbReference>
<accession>I0JRN6</accession>
<feature type="transmembrane region" description="Helical" evidence="2">
    <location>
        <begin position="115"/>
        <end position="138"/>
    </location>
</feature>
<protein>
    <submittedName>
        <fullName evidence="3">Uncharacterized protein</fullName>
    </submittedName>
</protein>
<proteinExistence type="predicted"/>
<dbReference type="AlphaFoldDB" id="I0JRN6"/>
<keyword evidence="2" id="KW-0812">Transmembrane</keyword>
<keyword evidence="2" id="KW-1133">Transmembrane helix</keyword>
<feature type="compositionally biased region" description="Basic residues" evidence="1">
    <location>
        <begin position="288"/>
        <end position="297"/>
    </location>
</feature>
<dbReference type="Proteomes" id="UP000007397">
    <property type="component" value="Chromosome"/>
</dbReference>
<name>I0JRN6_HALH3</name>